<dbReference type="AlphaFoldDB" id="A0A5R8WHM0"/>
<evidence type="ECO:0000313" key="2">
    <source>
        <dbReference type="Proteomes" id="UP000305517"/>
    </source>
</evidence>
<protein>
    <submittedName>
        <fullName evidence="1">Uncharacterized protein</fullName>
    </submittedName>
</protein>
<dbReference type="RefSeq" id="WP_138082610.1">
    <property type="nucleotide sequence ID" value="NZ_VAJM01000022.1"/>
</dbReference>
<evidence type="ECO:0000313" key="1">
    <source>
        <dbReference type="EMBL" id="TLM87410.1"/>
    </source>
</evidence>
<keyword evidence="2" id="KW-1185">Reference proteome</keyword>
<gene>
    <name evidence="1" type="ORF">FDY95_25790</name>
</gene>
<sequence>MATEYTLRCQHFAPTDALRFLRSGFVMAGLGNGEVRLALSEPGVDNWRVAGRPDWPAAKLWLQPDGFYVCDQLKAPAQFDRILRLLLDYLLVDNESVQISSR</sequence>
<dbReference type="Proteomes" id="UP000305517">
    <property type="component" value="Unassembled WGS sequence"/>
</dbReference>
<proteinExistence type="predicted"/>
<comment type="caution">
    <text evidence="1">The sequence shown here is derived from an EMBL/GenBank/DDBJ whole genome shotgun (WGS) entry which is preliminary data.</text>
</comment>
<accession>A0A5R8WHM0</accession>
<reference evidence="1 2" key="1">
    <citation type="submission" date="2019-05" db="EMBL/GenBank/DDBJ databases">
        <title>Hymenobacter edaphi sp. nov., isolated from abandoned arsenic-contaminated farmland soil.</title>
        <authorList>
            <person name="Nie L."/>
        </authorList>
    </citation>
    <scope>NUCLEOTIDE SEQUENCE [LARGE SCALE GENOMIC DNA]</scope>
    <source>
        <strain evidence="1 2">1-3-3-8</strain>
    </source>
</reference>
<dbReference type="EMBL" id="VAJM01000022">
    <property type="protein sequence ID" value="TLM87410.1"/>
    <property type="molecule type" value="Genomic_DNA"/>
</dbReference>
<name>A0A5R8WHM0_9BACT</name>
<organism evidence="1 2">
    <name type="scientific">Hymenobacter jeollabukensis</name>
    <dbReference type="NCBI Taxonomy" id="2025313"/>
    <lineage>
        <taxon>Bacteria</taxon>
        <taxon>Pseudomonadati</taxon>
        <taxon>Bacteroidota</taxon>
        <taxon>Cytophagia</taxon>
        <taxon>Cytophagales</taxon>
        <taxon>Hymenobacteraceae</taxon>
        <taxon>Hymenobacter</taxon>
    </lineage>
</organism>